<dbReference type="AlphaFoldDB" id="A0A1Y1I0N6"/>
<evidence type="ECO:0000313" key="14">
    <source>
        <dbReference type="EMBL" id="GAQ84484.1"/>
    </source>
</evidence>
<evidence type="ECO:0000256" key="11">
    <source>
        <dbReference type="ARBA" id="ARBA00035638"/>
    </source>
</evidence>
<dbReference type="PANTHER" id="PTHR31407:SF6">
    <property type="entry name" value="OXYGEN-EVOLVING ENHANCER PROTEIN 2-1, CHLOROPLASTIC"/>
    <property type="match status" value="1"/>
</dbReference>
<dbReference type="InterPro" id="IPR002683">
    <property type="entry name" value="PsbP_C"/>
</dbReference>
<name>A0A1Y1I0N6_KLENI</name>
<dbReference type="InterPro" id="IPR016123">
    <property type="entry name" value="Mog1/PsbP_a/b/a-sand"/>
</dbReference>
<dbReference type="Gene3D" id="3.40.1000.10">
    <property type="entry name" value="Mog1/PsbP, alpha/beta/alpha sandwich"/>
    <property type="match status" value="1"/>
</dbReference>
<evidence type="ECO:0000256" key="6">
    <source>
        <dbReference type="ARBA" id="ARBA00023078"/>
    </source>
</evidence>
<comment type="function">
    <text evidence="1">May be involved in the regulation of photosystem II.</text>
</comment>
<dbReference type="GO" id="GO:0005509">
    <property type="term" value="F:calcium ion binding"/>
    <property type="evidence" value="ECO:0007669"/>
    <property type="project" value="InterPro"/>
</dbReference>
<dbReference type="GO" id="GO:0019898">
    <property type="term" value="C:extrinsic component of membrane"/>
    <property type="evidence" value="ECO:0007669"/>
    <property type="project" value="InterPro"/>
</dbReference>
<gene>
    <name evidence="14" type="ORF">KFL_001910030</name>
</gene>
<keyword evidence="4" id="KW-0934">Plastid</keyword>
<dbReference type="OrthoDB" id="507333at2759"/>
<evidence type="ECO:0000256" key="12">
    <source>
        <dbReference type="ARBA" id="ARBA00046272"/>
    </source>
</evidence>
<evidence type="ECO:0000256" key="2">
    <source>
        <dbReference type="ARBA" id="ARBA00022528"/>
    </source>
</evidence>
<keyword evidence="15" id="KW-1185">Reference proteome</keyword>
<dbReference type="GO" id="GO:0009654">
    <property type="term" value="C:photosystem II oxygen evolving complex"/>
    <property type="evidence" value="ECO:0007669"/>
    <property type="project" value="InterPro"/>
</dbReference>
<evidence type="ECO:0000313" key="15">
    <source>
        <dbReference type="Proteomes" id="UP000054558"/>
    </source>
</evidence>
<dbReference type="SUPFAM" id="SSF55724">
    <property type="entry name" value="Mog1p/PsbP-like"/>
    <property type="match status" value="1"/>
</dbReference>
<keyword evidence="7" id="KW-0604">Photosystem II</keyword>
<protein>
    <recommendedName>
        <fullName evidence="10">23 kDa subunit of oxygen evolving system of photosystem II</fullName>
    </recommendedName>
    <alternativeName>
        <fullName evidence="9">23 kDa thylakoid membrane protein</fullName>
    </alternativeName>
    <alternativeName>
        <fullName evidence="8">OEC 23 kDa subunit</fullName>
    </alternativeName>
</protein>
<evidence type="ECO:0000256" key="3">
    <source>
        <dbReference type="ARBA" id="ARBA00022531"/>
    </source>
</evidence>
<dbReference type="PANTHER" id="PTHR31407">
    <property type="match status" value="1"/>
</dbReference>
<dbReference type="Proteomes" id="UP000054558">
    <property type="component" value="Unassembled WGS sequence"/>
</dbReference>
<evidence type="ECO:0000256" key="5">
    <source>
        <dbReference type="ARBA" id="ARBA00022946"/>
    </source>
</evidence>
<reference evidence="14 15" key="1">
    <citation type="journal article" date="2014" name="Nat. Commun.">
        <title>Klebsormidium flaccidum genome reveals primary factors for plant terrestrial adaptation.</title>
        <authorList>
            <person name="Hori K."/>
            <person name="Maruyama F."/>
            <person name="Fujisawa T."/>
            <person name="Togashi T."/>
            <person name="Yamamoto N."/>
            <person name="Seo M."/>
            <person name="Sato S."/>
            <person name="Yamada T."/>
            <person name="Mori H."/>
            <person name="Tajima N."/>
            <person name="Moriyama T."/>
            <person name="Ikeuchi M."/>
            <person name="Watanabe M."/>
            <person name="Wada H."/>
            <person name="Kobayashi K."/>
            <person name="Saito M."/>
            <person name="Masuda T."/>
            <person name="Sasaki-Sekimoto Y."/>
            <person name="Mashiguchi K."/>
            <person name="Awai K."/>
            <person name="Shimojima M."/>
            <person name="Masuda S."/>
            <person name="Iwai M."/>
            <person name="Nobusawa T."/>
            <person name="Narise T."/>
            <person name="Kondo S."/>
            <person name="Saito H."/>
            <person name="Sato R."/>
            <person name="Murakawa M."/>
            <person name="Ihara Y."/>
            <person name="Oshima-Yamada Y."/>
            <person name="Ohtaka K."/>
            <person name="Satoh M."/>
            <person name="Sonobe K."/>
            <person name="Ishii M."/>
            <person name="Ohtani R."/>
            <person name="Kanamori-Sato M."/>
            <person name="Honoki R."/>
            <person name="Miyazaki D."/>
            <person name="Mochizuki H."/>
            <person name="Umetsu J."/>
            <person name="Higashi K."/>
            <person name="Shibata D."/>
            <person name="Kamiya Y."/>
            <person name="Sato N."/>
            <person name="Nakamura Y."/>
            <person name="Tabata S."/>
            <person name="Ida S."/>
            <person name="Kurokawa K."/>
            <person name="Ohta H."/>
        </authorList>
    </citation>
    <scope>NUCLEOTIDE SEQUENCE [LARGE SCALE GENOMIC DNA]</scope>
    <source>
        <strain evidence="14 15">NIES-2285</strain>
    </source>
</reference>
<evidence type="ECO:0000259" key="13">
    <source>
        <dbReference type="Pfam" id="PF01789"/>
    </source>
</evidence>
<accession>A0A1Y1I0N6</accession>
<dbReference type="EMBL" id="DF237140">
    <property type="protein sequence ID" value="GAQ84484.1"/>
    <property type="molecule type" value="Genomic_DNA"/>
</dbReference>
<evidence type="ECO:0000256" key="1">
    <source>
        <dbReference type="ARBA" id="ARBA00002851"/>
    </source>
</evidence>
<feature type="domain" description="PsbP C-terminal" evidence="13">
    <location>
        <begin position="100"/>
        <end position="268"/>
    </location>
</feature>
<dbReference type="GO" id="GO:0048564">
    <property type="term" value="P:photosystem I assembly"/>
    <property type="evidence" value="ECO:0000318"/>
    <property type="project" value="GO_Central"/>
</dbReference>
<proteinExistence type="inferred from homology"/>
<dbReference type="Pfam" id="PF01789">
    <property type="entry name" value="PsbP"/>
    <property type="match status" value="1"/>
</dbReference>
<comment type="subcellular location">
    <subcellularLocation>
        <location evidence="12">Plastid</location>
        <location evidence="12">Chloroplast thylakoid</location>
    </subcellularLocation>
</comment>
<dbReference type="STRING" id="105231.A0A1Y1I0N6"/>
<keyword evidence="5" id="KW-0809">Transit peptide</keyword>
<keyword evidence="3" id="KW-0602">Photosynthesis</keyword>
<evidence type="ECO:0000256" key="4">
    <source>
        <dbReference type="ARBA" id="ARBA00022640"/>
    </source>
</evidence>
<sequence length="269" mass="28284">MASSACLKSVSTQFAVKGLELSSSKNGLSGNAVTAPVTRTVAARKQTVCRAEAQADVPAVSRRAAVAAFVAAIAATKATPAFAAYGEAANVFGAPKKDTSFAAYKGSGFSLDVPAKWNPSKEEEFEGTVYRAEDNFDATNNLSVIILPAKESSIEGYGAPEEFVNKFSYLFGKSAYFGKTDSEGGFKSGVVAKAAFLGAETPKVDGKTYYRIEVLTTTADGDEGGKHQLISATVNDGKLYMVKAQAGDKRWFKGAKKFVEGAVNSFKVA</sequence>
<organism evidence="14 15">
    <name type="scientific">Klebsormidium nitens</name>
    <name type="common">Green alga</name>
    <name type="synonym">Ulothrix nitens</name>
    <dbReference type="NCBI Taxonomy" id="105231"/>
    <lineage>
        <taxon>Eukaryota</taxon>
        <taxon>Viridiplantae</taxon>
        <taxon>Streptophyta</taxon>
        <taxon>Klebsormidiophyceae</taxon>
        <taxon>Klebsormidiales</taxon>
        <taxon>Klebsormidiaceae</taxon>
        <taxon>Klebsormidium</taxon>
    </lineage>
</organism>
<evidence type="ECO:0000256" key="9">
    <source>
        <dbReference type="ARBA" id="ARBA00031606"/>
    </source>
</evidence>
<evidence type="ECO:0000256" key="7">
    <source>
        <dbReference type="ARBA" id="ARBA00023276"/>
    </source>
</evidence>
<evidence type="ECO:0000256" key="8">
    <source>
        <dbReference type="ARBA" id="ARBA00029584"/>
    </source>
</evidence>
<keyword evidence="6" id="KW-0793">Thylakoid</keyword>
<dbReference type="OMA" id="LACTSQK"/>
<comment type="similarity">
    <text evidence="11">Belongs to the PsbP family.</text>
</comment>
<evidence type="ECO:0000256" key="10">
    <source>
        <dbReference type="ARBA" id="ARBA00032148"/>
    </source>
</evidence>
<keyword evidence="2" id="KW-0150">Chloroplast</keyword>
<dbReference type="GO" id="GO:0009535">
    <property type="term" value="C:chloroplast thylakoid membrane"/>
    <property type="evidence" value="ECO:0000318"/>
    <property type="project" value="GO_Central"/>
</dbReference>